<comment type="caution">
    <text evidence="1">The sequence shown here is derived from an EMBL/GenBank/DDBJ whole genome shotgun (WGS) entry which is preliminary data.</text>
</comment>
<evidence type="ECO:0000313" key="1">
    <source>
        <dbReference type="EMBL" id="MBB4193187.1"/>
    </source>
</evidence>
<accession>A0A7W4MKX0</accession>
<sequence>MRDAAAEGAAVAHGHMGDVMHRLMHDRQVLADDRVCRGQVMAYRRRRFSPDLRAVRSDLHEPTLLRAAPKIPRPCSDGYDLSEQFEVLAGHGGHVFDRADMHRTSHQAAFCAVETVGSIFHGNRSSSLSTG</sequence>
<protein>
    <submittedName>
        <fullName evidence="1">Uncharacterized protein</fullName>
    </submittedName>
</protein>
<keyword evidence="2" id="KW-1185">Reference proteome</keyword>
<dbReference type="AlphaFoldDB" id="A0A7W4MKX0"/>
<reference evidence="1 2" key="1">
    <citation type="submission" date="2020-08" db="EMBL/GenBank/DDBJ databases">
        <title>Genomic Encyclopedia of Type Strains, Phase IV (KMG-V): Genome sequencing to study the core and pangenomes of soil and plant-associated prokaryotes.</title>
        <authorList>
            <person name="Whitman W."/>
        </authorList>
    </citation>
    <scope>NUCLEOTIDE SEQUENCE [LARGE SCALE GENOMIC DNA]</scope>
    <source>
        <strain evidence="1 2">SEMIA 4074</strain>
    </source>
</reference>
<name>A0A7W4MKX0_9HYPH</name>
<dbReference type="Proteomes" id="UP000524492">
    <property type="component" value="Unassembled WGS sequence"/>
</dbReference>
<organism evidence="1 2">
    <name type="scientific">Rhizobium aethiopicum</name>
    <dbReference type="NCBI Taxonomy" id="1138170"/>
    <lineage>
        <taxon>Bacteria</taxon>
        <taxon>Pseudomonadati</taxon>
        <taxon>Pseudomonadota</taxon>
        <taxon>Alphaproteobacteria</taxon>
        <taxon>Hyphomicrobiales</taxon>
        <taxon>Rhizobiaceae</taxon>
        <taxon>Rhizobium/Agrobacterium group</taxon>
        <taxon>Rhizobium</taxon>
    </lineage>
</organism>
<evidence type="ECO:0000313" key="2">
    <source>
        <dbReference type="Proteomes" id="UP000524492"/>
    </source>
</evidence>
<dbReference type="EMBL" id="JACIFV010000011">
    <property type="protein sequence ID" value="MBB4193187.1"/>
    <property type="molecule type" value="Genomic_DNA"/>
</dbReference>
<proteinExistence type="predicted"/>
<gene>
    <name evidence="1" type="ORF">GGD53_003351</name>
</gene>